<name>A0A1L3KMZ9_9RHAB</name>
<accession>A0A1L3KMZ9</accession>
<dbReference type="EMBL" id="KX884433">
    <property type="protein sequence ID" value="APG78754.1"/>
    <property type="molecule type" value="Genomic_RNA"/>
</dbReference>
<evidence type="ECO:0000256" key="3">
    <source>
        <dbReference type="ARBA" id="ARBA00017678"/>
    </source>
</evidence>
<evidence type="ECO:0000256" key="4">
    <source>
        <dbReference type="ARBA" id="ARBA00022844"/>
    </source>
</evidence>
<dbReference type="OrthoDB" id="21351at10239"/>
<dbReference type="GO" id="GO:0033645">
    <property type="term" value="C:host cell endomembrane system"/>
    <property type="evidence" value="ECO:0007669"/>
    <property type="project" value="UniProtKB-SubCell"/>
</dbReference>
<keyword evidence="5" id="KW-1043">Host membrane</keyword>
<evidence type="ECO:0000313" key="9">
    <source>
        <dbReference type="Proteomes" id="UP000204190"/>
    </source>
</evidence>
<evidence type="ECO:0000256" key="2">
    <source>
        <dbReference type="ARBA" id="ARBA00004531"/>
    </source>
</evidence>
<proteinExistence type="predicted"/>
<keyword evidence="4" id="KW-0946">Virion</keyword>
<dbReference type="GeneID" id="30854811"/>
<reference evidence="8" key="1">
    <citation type="journal article" date="2016" name="Nature">
        <title>Redefining the invertebrate RNA virosphere.</title>
        <authorList>
            <person name="Shi M."/>
            <person name="Lin X.D."/>
            <person name="Tian J.H."/>
            <person name="Chen L.J."/>
            <person name="Chen X."/>
            <person name="Li C.X."/>
            <person name="Qin X.C."/>
            <person name="Li J."/>
            <person name="Cao J.P."/>
            <person name="Eden J.S."/>
            <person name="Buchmann J."/>
            <person name="Wang W."/>
            <person name="Xu J."/>
            <person name="Holmes E.C."/>
            <person name="Zhang Y.Z."/>
        </authorList>
    </citation>
    <scope>NUCLEOTIDE SEQUENCE [LARGE SCALE GENOMIC DNA]</scope>
    <source>
        <strain evidence="8">SCM43656</strain>
    </source>
</reference>
<dbReference type="InterPro" id="IPR009397">
    <property type="entry name" value="Vesiculo_matrix"/>
</dbReference>
<keyword evidence="7" id="KW-0468">Viral matrix protein</keyword>
<dbReference type="Pfam" id="PF06326">
    <property type="entry name" value="Vesiculo_matrix"/>
    <property type="match status" value="1"/>
</dbReference>
<evidence type="ECO:0000313" key="8">
    <source>
        <dbReference type="EMBL" id="APG78754.1"/>
    </source>
</evidence>
<keyword evidence="9" id="KW-1185">Reference proteome</keyword>
<dbReference type="KEGG" id="vg:30854811"/>
<comment type="subcellular location">
    <subcellularLocation>
        <location evidence="2">Host endomembrane system</location>
        <topology evidence="2">Peripheral membrane protein</topology>
    </subcellularLocation>
    <subcellularLocation>
        <location evidence="1">Virion</location>
    </subcellularLocation>
</comment>
<keyword evidence="6" id="KW-0472">Membrane</keyword>
<organism evidence="8">
    <name type="scientific">Hubei diptera virus 10</name>
    <dbReference type="NCBI Taxonomy" id="1922871"/>
    <lineage>
        <taxon>Viruses</taxon>
        <taxon>Riboviria</taxon>
        <taxon>Orthornavirae</taxon>
        <taxon>Negarnaviricota</taxon>
        <taxon>Haploviricotina</taxon>
        <taxon>Monjiviricetes</taxon>
        <taxon>Mononegavirales</taxon>
        <taxon>Rhabdoviridae</taxon>
        <taxon>Alpharhabdovirinae</taxon>
        <taxon>Sigmavirus</taxon>
        <taxon>Sigmavirus myga</taxon>
    </lineage>
</organism>
<evidence type="ECO:0000256" key="5">
    <source>
        <dbReference type="ARBA" id="ARBA00022870"/>
    </source>
</evidence>
<dbReference type="GO" id="GO:0039660">
    <property type="term" value="F:structural constituent of virion"/>
    <property type="evidence" value="ECO:0007669"/>
    <property type="project" value="UniProtKB-KW"/>
</dbReference>
<protein>
    <recommendedName>
        <fullName evidence="3">Matrix protein</fullName>
    </recommendedName>
</protein>
<dbReference type="RefSeq" id="YP_009337293.1">
    <property type="nucleotide sequence ID" value="NC_033103.1"/>
</dbReference>
<evidence type="ECO:0000256" key="7">
    <source>
        <dbReference type="ARBA" id="ARBA00023311"/>
    </source>
</evidence>
<evidence type="ECO:0000256" key="1">
    <source>
        <dbReference type="ARBA" id="ARBA00004328"/>
    </source>
</evidence>
<dbReference type="GO" id="GO:0019031">
    <property type="term" value="C:viral envelope"/>
    <property type="evidence" value="ECO:0007669"/>
    <property type="project" value="InterPro"/>
</dbReference>
<sequence length="231" mass="26545">MNNINKILSTFGKTVAKTSDLEKSSQLFSLDGSVMPSFSSMSTTFNPFIFDASDELPPYQGPLKTVDTWHVMANMLYSTNRTIKAWEDIMEDLDVIIDKYEGSYNYRELFITLYYLMGTHLRPSSSGSNTMHLFKSEIDLRLVINHNFKGLTEKTKDFSWKHESMYSAKKFRVCFNCTISSTKRKGVSLKRVYLVRSIPGLEHPDLSTLLKPHNIDVKEEGDNYLLTYCPN</sequence>
<evidence type="ECO:0000256" key="6">
    <source>
        <dbReference type="ARBA" id="ARBA00023136"/>
    </source>
</evidence>
<dbReference type="Proteomes" id="UP000204190">
    <property type="component" value="Segment"/>
</dbReference>